<organism evidence="2 3">
    <name type="scientific">Elysia crispata</name>
    <name type="common">lettuce slug</name>
    <dbReference type="NCBI Taxonomy" id="231223"/>
    <lineage>
        <taxon>Eukaryota</taxon>
        <taxon>Metazoa</taxon>
        <taxon>Spiralia</taxon>
        <taxon>Lophotrochozoa</taxon>
        <taxon>Mollusca</taxon>
        <taxon>Gastropoda</taxon>
        <taxon>Heterobranchia</taxon>
        <taxon>Euthyneura</taxon>
        <taxon>Panpulmonata</taxon>
        <taxon>Sacoglossa</taxon>
        <taxon>Placobranchoidea</taxon>
        <taxon>Plakobranchidae</taxon>
        <taxon>Elysia</taxon>
    </lineage>
</organism>
<feature type="region of interest" description="Disordered" evidence="1">
    <location>
        <begin position="1"/>
        <end position="91"/>
    </location>
</feature>
<proteinExistence type="predicted"/>
<keyword evidence="3" id="KW-1185">Reference proteome</keyword>
<comment type="caution">
    <text evidence="2">The sequence shown here is derived from an EMBL/GenBank/DDBJ whole genome shotgun (WGS) entry which is preliminary data.</text>
</comment>
<protein>
    <submittedName>
        <fullName evidence="2">Uncharacterized protein</fullName>
    </submittedName>
</protein>
<evidence type="ECO:0000313" key="3">
    <source>
        <dbReference type="Proteomes" id="UP001283361"/>
    </source>
</evidence>
<reference evidence="2" key="1">
    <citation type="journal article" date="2023" name="G3 (Bethesda)">
        <title>A reference genome for the long-term kleptoplast-retaining sea slug Elysia crispata morphotype clarki.</title>
        <authorList>
            <person name="Eastman K.E."/>
            <person name="Pendleton A.L."/>
            <person name="Shaikh M.A."/>
            <person name="Suttiyut T."/>
            <person name="Ogas R."/>
            <person name="Tomko P."/>
            <person name="Gavelis G."/>
            <person name="Widhalm J.R."/>
            <person name="Wisecaver J.H."/>
        </authorList>
    </citation>
    <scope>NUCLEOTIDE SEQUENCE</scope>
    <source>
        <strain evidence="2">ECLA1</strain>
    </source>
</reference>
<dbReference type="Proteomes" id="UP001283361">
    <property type="component" value="Unassembled WGS sequence"/>
</dbReference>
<dbReference type="EMBL" id="JAWDGP010002661">
    <property type="protein sequence ID" value="KAK3781119.1"/>
    <property type="molecule type" value="Genomic_DNA"/>
</dbReference>
<feature type="compositionally biased region" description="Polar residues" evidence="1">
    <location>
        <begin position="13"/>
        <end position="27"/>
    </location>
</feature>
<gene>
    <name evidence="2" type="ORF">RRG08_019468</name>
</gene>
<dbReference type="AlphaFoldDB" id="A0AAE1A4C6"/>
<name>A0AAE1A4C6_9GAST</name>
<sequence>MSSRAPDPVGPSSIDQSKSVAGMTSRSVHSRPNPDKSDTKGSLSYRQPGQVLDRDSRQTRELAVSAELSAPELLTQHDEGIPDPDPPPPNPCQAMAGDTRILPTLVLIRPQKFCLF</sequence>
<evidence type="ECO:0000256" key="1">
    <source>
        <dbReference type="SAM" id="MobiDB-lite"/>
    </source>
</evidence>
<accession>A0AAE1A4C6</accession>
<evidence type="ECO:0000313" key="2">
    <source>
        <dbReference type="EMBL" id="KAK3781119.1"/>
    </source>
</evidence>